<comment type="caution">
    <text evidence="2">The sequence shown here is derived from an EMBL/GenBank/DDBJ whole genome shotgun (WGS) entry which is preliminary data.</text>
</comment>
<evidence type="ECO:0000256" key="1">
    <source>
        <dbReference type="SAM" id="MobiDB-lite"/>
    </source>
</evidence>
<evidence type="ECO:0000313" key="3">
    <source>
        <dbReference type="Proteomes" id="UP000654075"/>
    </source>
</evidence>
<gene>
    <name evidence="2" type="ORF">PGLA1383_LOCUS26280</name>
</gene>
<accession>A0A813F796</accession>
<protein>
    <submittedName>
        <fullName evidence="2">Uncharacterized protein</fullName>
    </submittedName>
</protein>
<reference evidence="2" key="1">
    <citation type="submission" date="2021-02" db="EMBL/GenBank/DDBJ databases">
        <authorList>
            <person name="Dougan E. K."/>
            <person name="Rhodes N."/>
            <person name="Thang M."/>
            <person name="Chan C."/>
        </authorList>
    </citation>
    <scope>NUCLEOTIDE SEQUENCE</scope>
</reference>
<dbReference type="EMBL" id="CAJNNV010022965">
    <property type="protein sequence ID" value="CAE8608419.1"/>
    <property type="molecule type" value="Genomic_DNA"/>
</dbReference>
<feature type="compositionally biased region" description="Polar residues" evidence="1">
    <location>
        <begin position="22"/>
        <end position="31"/>
    </location>
</feature>
<keyword evidence="3" id="KW-1185">Reference proteome</keyword>
<evidence type="ECO:0000313" key="2">
    <source>
        <dbReference type="EMBL" id="CAE8608419.1"/>
    </source>
</evidence>
<feature type="non-terminal residue" evidence="2">
    <location>
        <position position="1"/>
    </location>
</feature>
<proteinExistence type="predicted"/>
<organism evidence="2 3">
    <name type="scientific">Polarella glacialis</name>
    <name type="common">Dinoflagellate</name>
    <dbReference type="NCBI Taxonomy" id="89957"/>
    <lineage>
        <taxon>Eukaryota</taxon>
        <taxon>Sar</taxon>
        <taxon>Alveolata</taxon>
        <taxon>Dinophyceae</taxon>
        <taxon>Suessiales</taxon>
        <taxon>Suessiaceae</taxon>
        <taxon>Polarella</taxon>
    </lineage>
</organism>
<feature type="region of interest" description="Disordered" evidence="1">
    <location>
        <begin position="9"/>
        <end position="72"/>
    </location>
</feature>
<sequence>RLQQMELIAGKLHSELQRRGPGSSNPSTPWTGRSPASVDEKHGGSFTGGSSVGTGNSAWSMASSSELARRELRSRQLQTQIKALTRRFQVLRDLH</sequence>
<dbReference type="Proteomes" id="UP000654075">
    <property type="component" value="Unassembled WGS sequence"/>
</dbReference>
<dbReference type="AlphaFoldDB" id="A0A813F796"/>
<name>A0A813F796_POLGL</name>
<feature type="compositionally biased region" description="Low complexity" evidence="1">
    <location>
        <begin position="53"/>
        <end position="66"/>
    </location>
</feature>